<dbReference type="Pfam" id="PF08811">
    <property type="entry name" value="DUF1800"/>
    <property type="match status" value="1"/>
</dbReference>
<evidence type="ECO:0000256" key="1">
    <source>
        <dbReference type="SAM" id="MobiDB-lite"/>
    </source>
</evidence>
<keyword evidence="4" id="KW-1185">Reference proteome</keyword>
<dbReference type="Proteomes" id="UP000198356">
    <property type="component" value="Unassembled WGS sequence"/>
</dbReference>
<evidence type="ECO:0000256" key="2">
    <source>
        <dbReference type="SAM" id="SignalP"/>
    </source>
</evidence>
<feature type="chain" id="PRO_5013280617" evidence="2">
    <location>
        <begin position="29"/>
        <end position="697"/>
    </location>
</feature>
<gene>
    <name evidence="3" type="ORF">SAMN05421770_103513</name>
</gene>
<accession>A0A239JBR4</accession>
<feature type="compositionally biased region" description="Polar residues" evidence="1">
    <location>
        <begin position="652"/>
        <end position="662"/>
    </location>
</feature>
<feature type="region of interest" description="Disordered" evidence="1">
    <location>
        <begin position="36"/>
        <end position="56"/>
    </location>
</feature>
<protein>
    <submittedName>
        <fullName evidence="3">Uncharacterized conserved protein, DUF1800 family</fullName>
    </submittedName>
</protein>
<evidence type="ECO:0000313" key="3">
    <source>
        <dbReference type="EMBL" id="SNT02733.1"/>
    </source>
</evidence>
<reference evidence="3 4" key="1">
    <citation type="submission" date="2017-06" db="EMBL/GenBank/DDBJ databases">
        <authorList>
            <person name="Kim H.J."/>
            <person name="Triplett B.A."/>
        </authorList>
    </citation>
    <scope>NUCLEOTIDE SEQUENCE [LARGE SCALE GENOMIC DNA]</scope>
    <source>
        <strain evidence="3 4">DSM 18704</strain>
    </source>
</reference>
<keyword evidence="2" id="KW-0732">Signal</keyword>
<dbReference type="RefSeq" id="WP_089408593.1">
    <property type="nucleotide sequence ID" value="NZ_FZOU01000003.1"/>
</dbReference>
<sequence length="697" mass="77136">MWSNRRSQRPLFRLGAAVLLALQTIAPAGVVAQSTAQSAQQPETQQPAMQDSETMSQRLPVVTAASAAHEKPLNDEERVLQVLNRLTYGPRPGELERVRAMGLNAWLSQQLNPSTIDDSALERRLKDYPAMQLPLLKLMEMYPNNNTIRATMDGRAGRPGGEAEKAIYASQMERYKQRKDAKDGNPAMSPDPKPVDAQAILAPDPAKRFSALCKLTVPQLRMLRRSLPEDQREHLTDGFTPQQIEALAAFNGPQGVVAAEAVQTKLLRDLYSERQLNEMMVDFWLNHFNVYMRKSQQAPYYIAAYERDAIRPNAMGRFENLLAATAMSPAMLNYLDNAASIGPHSQYAHPQLSYDRRGFPNLEKPRTGVGLNENYARELMELHTLGVNGGYTQHDVTEVAKVFTGWTVGKGRGADEAAQAQFDPTKHEPGSKHILGETIKDDGAGEGMKVLHILANSPATARFISTKIAVRFVSDDPPKPMVDRMTSIFLETHGDIRHVLLAMLQSPEFFSRASYRAKVKTPQDYVLSAVRASGAEVASTSALAGVIAELGMPLYGMQTPNGYSMRADAWNNTAALVSRMNFALALSTNRVAGVHTDWPVVMGHPEESLTPEQKDSVLEDRILHMQVSDRTRQTILAQIDTDPEQQARNLRQISAKKSNDPLSNARGRNEKPPIEEADNQAALAAGLIFGSPEFQRR</sequence>
<name>A0A239JBR4_9BACT</name>
<dbReference type="InterPro" id="IPR014917">
    <property type="entry name" value="DUF1800"/>
</dbReference>
<organism evidence="3 4">
    <name type="scientific">Granulicella rosea</name>
    <dbReference type="NCBI Taxonomy" id="474952"/>
    <lineage>
        <taxon>Bacteria</taxon>
        <taxon>Pseudomonadati</taxon>
        <taxon>Acidobacteriota</taxon>
        <taxon>Terriglobia</taxon>
        <taxon>Terriglobales</taxon>
        <taxon>Acidobacteriaceae</taxon>
        <taxon>Granulicella</taxon>
    </lineage>
</organism>
<dbReference type="AlphaFoldDB" id="A0A239JBR4"/>
<dbReference type="EMBL" id="FZOU01000003">
    <property type="protein sequence ID" value="SNT02733.1"/>
    <property type="molecule type" value="Genomic_DNA"/>
</dbReference>
<feature type="region of interest" description="Disordered" evidence="1">
    <location>
        <begin position="652"/>
        <end position="678"/>
    </location>
</feature>
<evidence type="ECO:0000313" key="4">
    <source>
        <dbReference type="Proteomes" id="UP000198356"/>
    </source>
</evidence>
<proteinExistence type="predicted"/>
<feature type="signal peptide" evidence="2">
    <location>
        <begin position="1"/>
        <end position="28"/>
    </location>
</feature>
<dbReference type="OrthoDB" id="9772295at2"/>
<feature type="compositionally biased region" description="Low complexity" evidence="1">
    <location>
        <begin position="36"/>
        <end position="48"/>
    </location>
</feature>